<organism evidence="3 4">
    <name type="scientific">Hortaea werneckii</name>
    <name type="common">Black yeast</name>
    <name type="synonym">Cladosporium werneckii</name>
    <dbReference type="NCBI Taxonomy" id="91943"/>
    <lineage>
        <taxon>Eukaryota</taxon>
        <taxon>Fungi</taxon>
        <taxon>Dikarya</taxon>
        <taxon>Ascomycota</taxon>
        <taxon>Pezizomycotina</taxon>
        <taxon>Dothideomycetes</taxon>
        <taxon>Dothideomycetidae</taxon>
        <taxon>Mycosphaerellales</taxon>
        <taxon>Teratosphaeriaceae</taxon>
        <taxon>Hortaea</taxon>
    </lineage>
</organism>
<dbReference type="PANTHER" id="PTHR34502:SF4">
    <property type="entry name" value="DUF6594 DOMAIN-CONTAINING PROTEIN"/>
    <property type="match status" value="1"/>
</dbReference>
<dbReference type="InterPro" id="IPR046529">
    <property type="entry name" value="DUF6594"/>
</dbReference>
<keyword evidence="1" id="KW-0472">Membrane</keyword>
<dbReference type="PANTHER" id="PTHR34502">
    <property type="entry name" value="DUF6594 DOMAIN-CONTAINING PROTEIN-RELATED"/>
    <property type="match status" value="1"/>
</dbReference>
<evidence type="ECO:0000259" key="2">
    <source>
        <dbReference type="Pfam" id="PF20237"/>
    </source>
</evidence>
<keyword evidence="1" id="KW-0812">Transmembrane</keyword>
<dbReference type="VEuPathDB" id="FungiDB:BTJ68_03054"/>
<dbReference type="Proteomes" id="UP000270230">
    <property type="component" value="Unassembled WGS sequence"/>
</dbReference>
<accession>A0A3M7C5R7</accession>
<dbReference type="AlphaFoldDB" id="A0A3M7C5R7"/>
<keyword evidence="1" id="KW-1133">Transmembrane helix</keyword>
<feature type="transmembrane region" description="Helical" evidence="1">
    <location>
        <begin position="308"/>
        <end position="324"/>
    </location>
</feature>
<feature type="domain" description="DUF6594" evidence="2">
    <location>
        <begin position="55"/>
        <end position="320"/>
    </location>
</feature>
<gene>
    <name evidence="3" type="ORF">D0865_08648</name>
</gene>
<comment type="caution">
    <text evidence="3">The sequence shown here is derived from an EMBL/GenBank/DDBJ whole genome shotgun (WGS) entry which is preliminary data.</text>
</comment>
<reference evidence="3 4" key="1">
    <citation type="journal article" date="2018" name="BMC Genomics">
        <title>Genomic evidence for intraspecific hybridization in a clonal and extremely halotolerant yeast.</title>
        <authorList>
            <person name="Gostincar C."/>
            <person name="Stajich J.E."/>
            <person name="Zupancic J."/>
            <person name="Zalar P."/>
            <person name="Gunde-Cimerman N."/>
        </authorList>
    </citation>
    <scope>NUCLEOTIDE SEQUENCE [LARGE SCALE GENOMIC DNA]</scope>
    <source>
        <strain evidence="3 4">EXF-151</strain>
    </source>
</reference>
<name>A0A3M7C5R7_HORWE</name>
<evidence type="ECO:0000256" key="1">
    <source>
        <dbReference type="SAM" id="Phobius"/>
    </source>
</evidence>
<dbReference type="Pfam" id="PF20237">
    <property type="entry name" value="DUF6594"/>
    <property type="match status" value="1"/>
</dbReference>
<feature type="transmembrane region" description="Helical" evidence="1">
    <location>
        <begin position="283"/>
        <end position="302"/>
    </location>
</feature>
<evidence type="ECO:0000313" key="4">
    <source>
        <dbReference type="Proteomes" id="UP000270230"/>
    </source>
</evidence>
<evidence type="ECO:0000313" key="3">
    <source>
        <dbReference type="EMBL" id="RMY47461.1"/>
    </source>
</evidence>
<dbReference type="OrthoDB" id="3533814at2759"/>
<protein>
    <recommendedName>
        <fullName evidence="2">DUF6594 domain-containing protein</fullName>
    </recommendedName>
</protein>
<proteinExistence type="predicted"/>
<feature type="transmembrane region" description="Helical" evidence="1">
    <location>
        <begin position="253"/>
        <end position="276"/>
    </location>
</feature>
<dbReference type="EMBL" id="QWIN01000742">
    <property type="protein sequence ID" value="RMY47461.1"/>
    <property type="molecule type" value="Genomic_DNA"/>
</dbReference>
<sequence length="327" mass="36906">MAGNAVMPSLLHFFKLQLPATGRWKWLSPQRQKSPESQGDQPTVVIPDEYLPGFEEVAAFISTEDEGGMYRRFRRLAARNLLYMQSELASLEDKLRRMDQGDKCKIDTPEGVNAFQCAIDWDAMRRLEPTDDKARERLALVMDIRKLMREYQEAVCLDQRTALLRAPSKAYLTAFRNFLESRRSWAISVPEQSLEEVEQKEYAVTYSPDTDRLTRLIEQSIVKSQIKWFREKRNVPQSWQGVYYISDHMIETVVSICAVIIAAGFLVGGIAALDAAQARNVRLGTLAAFTVAFAAFVGLLTTAKRSEVFAASAAYAAVLVVYVDKAS</sequence>